<accession>A0A841JDK9</accession>
<evidence type="ECO:0000313" key="2">
    <source>
        <dbReference type="Proteomes" id="UP000548326"/>
    </source>
</evidence>
<proteinExistence type="predicted"/>
<reference evidence="1 2" key="1">
    <citation type="submission" date="2020-08" db="EMBL/GenBank/DDBJ databases">
        <title>Genomic Encyclopedia of Type Strains, Phase IV (KMG-V): Genome sequencing to study the core and pangenomes of soil and plant-associated prokaryotes.</title>
        <authorList>
            <person name="Whitman W."/>
        </authorList>
    </citation>
    <scope>NUCLEOTIDE SEQUENCE [LARGE SCALE GENOMIC DNA]</scope>
    <source>
        <strain evidence="1 2">MP601</strain>
    </source>
</reference>
<organism evidence="1 2">
    <name type="scientific">Mucilaginibacter lappiensis</name>
    <dbReference type="NCBI Taxonomy" id="354630"/>
    <lineage>
        <taxon>Bacteria</taxon>
        <taxon>Pseudomonadati</taxon>
        <taxon>Bacteroidota</taxon>
        <taxon>Sphingobacteriia</taxon>
        <taxon>Sphingobacteriales</taxon>
        <taxon>Sphingobacteriaceae</taxon>
        <taxon>Mucilaginibacter</taxon>
    </lineage>
</organism>
<dbReference type="Proteomes" id="UP000548326">
    <property type="component" value="Unassembled WGS sequence"/>
</dbReference>
<name>A0A841JDK9_9SPHI</name>
<dbReference type="RefSeq" id="WP_183588216.1">
    <property type="nucleotide sequence ID" value="NZ_JACHCA010000007.1"/>
</dbReference>
<comment type="caution">
    <text evidence="1">The sequence shown here is derived from an EMBL/GenBank/DDBJ whole genome shotgun (WGS) entry which is preliminary data.</text>
</comment>
<dbReference type="EMBL" id="JACHCA010000007">
    <property type="protein sequence ID" value="MBB6128910.1"/>
    <property type="molecule type" value="Genomic_DNA"/>
</dbReference>
<gene>
    <name evidence="1" type="ORF">HDF22_003033</name>
</gene>
<dbReference type="AlphaFoldDB" id="A0A841JDK9"/>
<sequence length="148" mass="16961">MKIATCLLLLTIYSFNHKLNNNIIIGDHVVLNQEPDVSLVNLIANPDKYNGKKIRVIGYLHLEFEGNGLYLHKDDYDHAISKNSIWVNIGPKHPEVSNLKQYSDHYVIMEGTYNSEMTGHMGMNSGSIENITRLDIWEPANWKPIKKK</sequence>
<protein>
    <submittedName>
        <fullName evidence="1">Uncharacterized protein</fullName>
    </submittedName>
</protein>
<evidence type="ECO:0000313" key="1">
    <source>
        <dbReference type="EMBL" id="MBB6128910.1"/>
    </source>
</evidence>